<accession>A0AAF1BCX3</accession>
<protein>
    <submittedName>
        <fullName evidence="1">Uncharacterized protein</fullName>
    </submittedName>
</protein>
<dbReference type="AlphaFoldDB" id="A0AAF1BCX3"/>
<evidence type="ECO:0000313" key="1">
    <source>
        <dbReference type="EMBL" id="WOH14765.1"/>
    </source>
</evidence>
<name>A0AAF1BCX3_DAUCS</name>
<sequence>MPTFHQKQISSAYYEKELRMNPRWPISSFHKKIFNDLKCEVSKHSVYRAKIRVLLKINGTHELQFGQVWDYGFEVKRVLPESTVKILTKDPEPGTDSGRFLRMYVCLGPLKKAFVQFYRHIVGLDGCHLKGPFGGQLLAAVGWMPMMACTHCMGICRN</sequence>
<gene>
    <name evidence="1" type="ORF">DCAR_0934288</name>
</gene>
<dbReference type="EMBL" id="CP093351">
    <property type="protein sequence ID" value="WOH14765.1"/>
    <property type="molecule type" value="Genomic_DNA"/>
</dbReference>
<reference evidence="1" key="1">
    <citation type="journal article" date="2016" name="Nat. Genet.">
        <title>A high-quality carrot genome assembly provides new insights into carotenoid accumulation and asterid genome evolution.</title>
        <authorList>
            <person name="Iorizzo M."/>
            <person name="Ellison S."/>
            <person name="Senalik D."/>
            <person name="Zeng P."/>
            <person name="Satapoomin P."/>
            <person name="Huang J."/>
            <person name="Bowman M."/>
            <person name="Iovene M."/>
            <person name="Sanseverino W."/>
            <person name="Cavagnaro P."/>
            <person name="Yildiz M."/>
            <person name="Macko-Podgorni A."/>
            <person name="Moranska E."/>
            <person name="Grzebelus E."/>
            <person name="Grzebelus D."/>
            <person name="Ashrafi H."/>
            <person name="Zheng Z."/>
            <person name="Cheng S."/>
            <person name="Spooner D."/>
            <person name="Van Deynze A."/>
            <person name="Simon P."/>
        </authorList>
    </citation>
    <scope>NUCLEOTIDE SEQUENCE</scope>
    <source>
        <tissue evidence="1">Leaf</tissue>
    </source>
</reference>
<reference evidence="1" key="2">
    <citation type="submission" date="2022-03" db="EMBL/GenBank/DDBJ databases">
        <title>Draft title - Genomic analysis of global carrot germplasm unveils the trajectory of domestication and the origin of high carotenoid orange carrot.</title>
        <authorList>
            <person name="Iorizzo M."/>
            <person name="Ellison S."/>
            <person name="Senalik D."/>
            <person name="Macko-Podgorni A."/>
            <person name="Grzebelus D."/>
            <person name="Bostan H."/>
            <person name="Rolling W."/>
            <person name="Curaba J."/>
            <person name="Simon P."/>
        </authorList>
    </citation>
    <scope>NUCLEOTIDE SEQUENCE</scope>
    <source>
        <tissue evidence="1">Leaf</tissue>
    </source>
</reference>
<dbReference type="Proteomes" id="UP000077755">
    <property type="component" value="Chromosome 9"/>
</dbReference>
<evidence type="ECO:0000313" key="2">
    <source>
        <dbReference type="Proteomes" id="UP000077755"/>
    </source>
</evidence>
<proteinExistence type="predicted"/>
<keyword evidence="2" id="KW-1185">Reference proteome</keyword>
<organism evidence="1 2">
    <name type="scientific">Daucus carota subsp. sativus</name>
    <name type="common">Carrot</name>
    <dbReference type="NCBI Taxonomy" id="79200"/>
    <lineage>
        <taxon>Eukaryota</taxon>
        <taxon>Viridiplantae</taxon>
        <taxon>Streptophyta</taxon>
        <taxon>Embryophyta</taxon>
        <taxon>Tracheophyta</taxon>
        <taxon>Spermatophyta</taxon>
        <taxon>Magnoliopsida</taxon>
        <taxon>eudicotyledons</taxon>
        <taxon>Gunneridae</taxon>
        <taxon>Pentapetalae</taxon>
        <taxon>asterids</taxon>
        <taxon>campanulids</taxon>
        <taxon>Apiales</taxon>
        <taxon>Apiaceae</taxon>
        <taxon>Apioideae</taxon>
        <taxon>Scandiceae</taxon>
        <taxon>Daucinae</taxon>
        <taxon>Daucus</taxon>
        <taxon>Daucus sect. Daucus</taxon>
    </lineage>
</organism>
<dbReference type="PANTHER" id="PTHR31973">
    <property type="entry name" value="POLYPROTEIN, PUTATIVE-RELATED"/>
    <property type="match status" value="1"/>
</dbReference>
<dbReference type="PANTHER" id="PTHR31973:SF187">
    <property type="entry name" value="MUTATOR TRANSPOSASE MUDRA PROTEIN"/>
    <property type="match status" value="1"/>
</dbReference>